<dbReference type="EMBL" id="CP018153">
    <property type="protein sequence ID" value="APG61262.1"/>
    <property type="molecule type" value="Genomic_DNA"/>
</dbReference>
<dbReference type="RefSeq" id="WP_072553952.1">
    <property type="nucleotide sequence ID" value="NZ_CP018153.1"/>
</dbReference>
<proteinExistence type="predicted"/>
<reference evidence="1 2" key="1">
    <citation type="submission" date="2016-11" db="EMBL/GenBank/DDBJ databases">
        <title>Gramella sp. LPB0144 isolated from marine environment.</title>
        <authorList>
            <person name="Kim E."/>
            <person name="Yi H."/>
        </authorList>
    </citation>
    <scope>NUCLEOTIDE SEQUENCE [LARGE SCALE GENOMIC DNA]</scope>
    <source>
        <strain evidence="1 2">LPB0144</strain>
    </source>
</reference>
<dbReference type="STRING" id="1913577.LPB144_12980"/>
<dbReference type="OrthoDB" id="892266at2"/>
<evidence type="ECO:0000313" key="1">
    <source>
        <dbReference type="EMBL" id="APG61262.1"/>
    </source>
</evidence>
<dbReference type="PROSITE" id="PS51257">
    <property type="entry name" value="PROKAR_LIPOPROTEIN"/>
    <property type="match status" value="1"/>
</dbReference>
<evidence type="ECO:0000313" key="2">
    <source>
        <dbReference type="Proteomes" id="UP000182510"/>
    </source>
</evidence>
<dbReference type="Proteomes" id="UP000182510">
    <property type="component" value="Chromosome"/>
</dbReference>
<accession>A0A1L3J7Z2</accession>
<evidence type="ECO:0008006" key="3">
    <source>
        <dbReference type="Google" id="ProtNLM"/>
    </source>
</evidence>
<dbReference type="KEGG" id="grl:LPB144_12980"/>
<dbReference type="AlphaFoldDB" id="A0A1L3J7Z2"/>
<keyword evidence="2" id="KW-1185">Reference proteome</keyword>
<gene>
    <name evidence="1" type="ORF">LPB144_12980</name>
</gene>
<organism evidence="1 2">
    <name type="scientific">Christiangramia salexigens</name>
    <dbReference type="NCBI Taxonomy" id="1913577"/>
    <lineage>
        <taxon>Bacteria</taxon>
        <taxon>Pseudomonadati</taxon>
        <taxon>Bacteroidota</taxon>
        <taxon>Flavobacteriia</taxon>
        <taxon>Flavobacteriales</taxon>
        <taxon>Flavobacteriaceae</taxon>
        <taxon>Christiangramia</taxon>
    </lineage>
</organism>
<sequence length="224" mass="25865">MKKLLLLSFISISFLSCKDQNTKSEKATEEAELQVQEKIAIANGIKQFDSISQIKFTFNVKVNDTLRTSRAWSWNTNNEKISLTEKDSTMTYTRTDSIAANKQLLDQKFINDSYWLLFPYQLKWSDANFSDEKTMKAPISGNEMKMITVSYPSQGGYTPGDSYDIYYNEDFMIQEWVYKAAGGNRQMATTWEDYEDFNGVKISKTHKSEDGSFELYFSDISVQK</sequence>
<name>A0A1L3J7Z2_9FLAO</name>
<protein>
    <recommendedName>
        <fullName evidence="3">Selenophosphate synthetase</fullName>
    </recommendedName>
</protein>